<reference evidence="1 2" key="1">
    <citation type="submission" date="2020-09" db="EMBL/GenBank/DDBJ databases">
        <title>De no assembly of potato wild relative species, Solanum commersonii.</title>
        <authorList>
            <person name="Cho K."/>
        </authorList>
    </citation>
    <scope>NUCLEOTIDE SEQUENCE [LARGE SCALE GENOMIC DNA]</scope>
    <source>
        <strain evidence="1">LZ3.2</strain>
        <tissue evidence="1">Leaf</tissue>
    </source>
</reference>
<organism evidence="1 2">
    <name type="scientific">Solanum commersonii</name>
    <name type="common">Commerson's wild potato</name>
    <name type="synonym">Commerson's nightshade</name>
    <dbReference type="NCBI Taxonomy" id="4109"/>
    <lineage>
        <taxon>Eukaryota</taxon>
        <taxon>Viridiplantae</taxon>
        <taxon>Streptophyta</taxon>
        <taxon>Embryophyta</taxon>
        <taxon>Tracheophyta</taxon>
        <taxon>Spermatophyta</taxon>
        <taxon>Magnoliopsida</taxon>
        <taxon>eudicotyledons</taxon>
        <taxon>Gunneridae</taxon>
        <taxon>Pentapetalae</taxon>
        <taxon>asterids</taxon>
        <taxon>lamiids</taxon>
        <taxon>Solanales</taxon>
        <taxon>Solanaceae</taxon>
        <taxon>Solanoideae</taxon>
        <taxon>Solaneae</taxon>
        <taxon>Solanum</taxon>
    </lineage>
</organism>
<keyword evidence="2" id="KW-1185">Reference proteome</keyword>
<dbReference type="Proteomes" id="UP000824120">
    <property type="component" value="Chromosome 8"/>
</dbReference>
<gene>
    <name evidence="1" type="ORF">H5410_042380</name>
</gene>
<dbReference type="EMBL" id="JACXVP010000008">
    <property type="protein sequence ID" value="KAG5591866.1"/>
    <property type="molecule type" value="Genomic_DNA"/>
</dbReference>
<evidence type="ECO:0000313" key="1">
    <source>
        <dbReference type="EMBL" id="KAG5591866.1"/>
    </source>
</evidence>
<sequence>MESACGELSETYGCLKGGLRFNVKDGRKIMFWEDDWRAVDMGETQLFEGYYMTGRSPGLQRVCQSFGTRKGAAKGRR</sequence>
<dbReference type="AlphaFoldDB" id="A0A9J5XVV3"/>
<accession>A0A9J5XVV3</accession>
<name>A0A9J5XVV3_SOLCO</name>
<protein>
    <submittedName>
        <fullName evidence="1">Uncharacterized protein</fullName>
    </submittedName>
</protein>
<evidence type="ECO:0000313" key="2">
    <source>
        <dbReference type="Proteomes" id="UP000824120"/>
    </source>
</evidence>
<proteinExistence type="predicted"/>
<comment type="caution">
    <text evidence="1">The sequence shown here is derived from an EMBL/GenBank/DDBJ whole genome shotgun (WGS) entry which is preliminary data.</text>
</comment>